<feature type="coiled-coil region" evidence="1">
    <location>
        <begin position="33"/>
        <end position="109"/>
    </location>
</feature>
<dbReference type="GO" id="GO:0007018">
    <property type="term" value="P:microtubule-based movement"/>
    <property type="evidence" value="ECO:0007669"/>
    <property type="project" value="InterPro"/>
</dbReference>
<dbReference type="GO" id="GO:0051959">
    <property type="term" value="F:dynein light intermediate chain binding"/>
    <property type="evidence" value="ECO:0007669"/>
    <property type="project" value="InterPro"/>
</dbReference>
<dbReference type="InterPro" id="IPR026983">
    <property type="entry name" value="DHC"/>
</dbReference>
<dbReference type="InterPro" id="IPR024743">
    <property type="entry name" value="Dynein_HC_stalk"/>
</dbReference>
<dbReference type="FunFam" id="1.10.8.720:FF:000003">
    <property type="entry name" value="Cytoplasmic dynein heavy chain 2"/>
    <property type="match status" value="1"/>
</dbReference>
<dbReference type="InterPro" id="IPR027417">
    <property type="entry name" value="P-loop_NTPase"/>
</dbReference>
<keyword evidence="1" id="KW-0175">Coiled coil</keyword>
<dbReference type="InterPro" id="IPR035706">
    <property type="entry name" value="AAA_9"/>
</dbReference>
<dbReference type="Gene3D" id="1.20.920.20">
    <property type="match status" value="2"/>
</dbReference>
<dbReference type="PANTHER" id="PTHR45703">
    <property type="entry name" value="DYNEIN HEAVY CHAIN"/>
    <property type="match status" value="1"/>
</dbReference>
<dbReference type="Gene3D" id="1.20.1270.280">
    <property type="match status" value="1"/>
</dbReference>
<dbReference type="Pfam" id="PF12777">
    <property type="entry name" value="MT"/>
    <property type="match status" value="2"/>
</dbReference>
<dbReference type="AlphaFoldDB" id="A0A2G9U2M9"/>
<feature type="domain" description="Dynein heavy chain region D6 P-loop" evidence="2">
    <location>
        <begin position="756"/>
        <end position="863"/>
    </location>
</feature>
<accession>A0A2G9U2M9</accession>
<keyword evidence="8" id="KW-1185">Reference proteome</keyword>
<dbReference type="OrthoDB" id="14187at2759"/>
<organism evidence="7 8">
    <name type="scientific">Teladorsagia circumcincta</name>
    <name type="common">Brown stomach worm</name>
    <name type="synonym">Ostertagia circumcincta</name>
    <dbReference type="NCBI Taxonomy" id="45464"/>
    <lineage>
        <taxon>Eukaryota</taxon>
        <taxon>Metazoa</taxon>
        <taxon>Ecdysozoa</taxon>
        <taxon>Nematoda</taxon>
        <taxon>Chromadorea</taxon>
        <taxon>Rhabditida</taxon>
        <taxon>Rhabditina</taxon>
        <taxon>Rhabditomorpha</taxon>
        <taxon>Strongyloidea</taxon>
        <taxon>Trichostrongylidae</taxon>
        <taxon>Teladorsagia</taxon>
    </lineage>
</organism>
<name>A0A2G9U2M9_TELCI</name>
<dbReference type="Proteomes" id="UP000230423">
    <property type="component" value="Unassembled WGS sequence"/>
</dbReference>
<dbReference type="Pfam" id="PF12781">
    <property type="entry name" value="AAA_9"/>
    <property type="match status" value="1"/>
</dbReference>
<dbReference type="InterPro" id="IPR041658">
    <property type="entry name" value="AAA_lid_11"/>
</dbReference>
<evidence type="ECO:0000259" key="4">
    <source>
        <dbReference type="Pfam" id="PF12781"/>
    </source>
</evidence>
<gene>
    <name evidence="7" type="ORF">TELCIR_14423</name>
</gene>
<feature type="domain" description="Dynein heavy chain ATP-binding dynein motor region" evidence="4">
    <location>
        <begin position="303"/>
        <end position="522"/>
    </location>
</feature>
<dbReference type="Gene3D" id="3.40.50.300">
    <property type="entry name" value="P-loop containing nucleotide triphosphate hydrolases"/>
    <property type="match status" value="2"/>
</dbReference>
<dbReference type="Pfam" id="PF18198">
    <property type="entry name" value="AAA_lid_11"/>
    <property type="match status" value="1"/>
</dbReference>
<proteinExistence type="predicted"/>
<dbReference type="GO" id="GO:0045505">
    <property type="term" value="F:dynein intermediate chain binding"/>
    <property type="evidence" value="ECO:0007669"/>
    <property type="project" value="InterPro"/>
</dbReference>
<evidence type="ECO:0000259" key="6">
    <source>
        <dbReference type="Pfam" id="PF18199"/>
    </source>
</evidence>
<reference evidence="7 8" key="1">
    <citation type="submission" date="2015-09" db="EMBL/GenBank/DDBJ databases">
        <title>Draft genome of the parasitic nematode Teladorsagia circumcincta isolate WARC Sus (inbred).</title>
        <authorList>
            <person name="Mitreva M."/>
        </authorList>
    </citation>
    <scope>NUCLEOTIDE SEQUENCE [LARGE SCALE GENOMIC DNA]</scope>
    <source>
        <strain evidence="7 8">S</strain>
    </source>
</reference>
<feature type="domain" description="Dynein heavy chain C-terminal" evidence="6">
    <location>
        <begin position="1055"/>
        <end position="1200"/>
    </location>
</feature>
<dbReference type="GO" id="GO:0030286">
    <property type="term" value="C:dynein complex"/>
    <property type="evidence" value="ECO:0007669"/>
    <property type="project" value="InterPro"/>
</dbReference>
<feature type="domain" description="Dynein heavy chain AAA lid" evidence="5">
    <location>
        <begin position="897"/>
        <end position="1046"/>
    </location>
</feature>
<dbReference type="Pfam" id="PF03028">
    <property type="entry name" value="Dynein_heavy"/>
    <property type="match status" value="1"/>
</dbReference>
<dbReference type="Pfam" id="PF18199">
    <property type="entry name" value="Dynein_C"/>
    <property type="match status" value="1"/>
</dbReference>
<feature type="domain" description="Dynein heavy chain coiled coil stalk" evidence="3">
    <location>
        <begin position="219"/>
        <end position="274"/>
    </location>
</feature>
<evidence type="ECO:0000259" key="5">
    <source>
        <dbReference type="Pfam" id="PF18198"/>
    </source>
</evidence>
<dbReference type="Gene3D" id="6.10.140.1060">
    <property type="match status" value="1"/>
</dbReference>
<sequence length="1227" mass="138510">MLVTPRHFLDLIKHFMSLFHEKRRDLEEEKVHLNIGLNKIRETEEQVKELQKSLTLKSRELEEKKTAANLKLKEMLADQQKAEDEKRLSEQLQKELSAQLTQIAAKKTEVQKDLSQVEPAVEEAQQAVKGIRKNQLVEVRSMASPPVMVKLALEAICILLGENVGTDWKAIRGVMVKDDFMPRILAFDTDSITTDILKQMEKYVNNPDWDFDKVGRSTELLSSLRSERDRWSGGCDGFAQQMDTLIGDALLSGAFLAYAGYFDQQLRDVLFHRWIDHVHGAGVKFRSDLARIEYLSTVDERLQWQKNALPVDDLCSENAIMLHRFNRYPLIIDPSGQASEYIMKQFAGRNIQKTSFLDDSFRKNLESALRFGNSLLVQDVESYDPILNPVLNREVKRTGGRVLITIGDQDIDLSPAFQIFLITRDASVEFTPDVCSRVTFVNFTVTSSSLASQCLNQVLRSERPDVDKKRSDLLKLQGEFAVRLRQLEKALLAALNESKGKILDDNSVIGTLEKLKNEASEVAKKAAETDKVMAEVHFLYHYSLDFLLDIFTCVLKSPELVQTQDHMQRLNIITANLFQTVYRRVSRGMMHADKVLLALLLMRISLRSVGGEPSYDAQWDLLLGRSELFASKTSHQSPPTALPYLTSQHVGALNKAQKLPGFENIIDIMCAQADHVKQWMAMDNPEAAVPVLWEDPEQKLTSIGVAMNQLIVVHCLRSDRLMASAHRLVTAAFGEGFMQQDKVIDLHDIIDNEVSSSDPVLLCSATGYDASGKIEDLGVQTGRPVTSIAIGSSEGFSQADAALTAASKSGRWVLLKNVHLAPQWLGNMEKRLHTLKPHANFRLFLTAEIHPKLPTSILRASRLVVFEPATGLKANLLRSLATLPATRLAKAPAERSRLYLLICWLHALVQERLRYTPLGWANAYEFSDADLRVACDTLDAAVDVVAQGRANVAPEKLPWTTLRTLLSQCIYGGKIDNNFDQVLLDCILERLFTAKSFEPEHVLVSKFDGDTPLTTPDATQRDQLLAWVEGIKSQQLPAWLGLPNNAEKVLLTLRGETMLRNLLKVSDDELAFAGDGEKEAKPQWMAQLGELAQQWLKLLPKDIVRMKRTVENIKDPLFRFFEREINLGAQLLRDIRHDLDEILSVCRAERKQSNETRALASALQKGVVPTNWQRYTVPRDVTVMDWVVDFNERVKQLIRIGASDNLKLFSALKVENEVGQFRWKSLL</sequence>
<dbReference type="FunFam" id="3.40.50.300:FF:000373">
    <property type="entry name" value="Cytoplasmic dynein heavy chain 2"/>
    <property type="match status" value="1"/>
</dbReference>
<dbReference type="FunFam" id="3.40.50.300:FF:000122">
    <property type="entry name" value="Cytoplasmic dynein 1 heavy chain"/>
    <property type="match status" value="1"/>
</dbReference>
<dbReference type="PANTHER" id="PTHR45703:SF36">
    <property type="entry name" value="DYNEIN HEAVY CHAIN, CYTOPLASMIC"/>
    <property type="match status" value="1"/>
</dbReference>
<evidence type="ECO:0000313" key="8">
    <source>
        <dbReference type="Proteomes" id="UP000230423"/>
    </source>
</evidence>
<dbReference type="InterPro" id="IPR041228">
    <property type="entry name" value="Dynein_C"/>
</dbReference>
<dbReference type="FunFam" id="1.20.1270.280:FF:000004">
    <property type="entry name" value="Cytoplasmic dynein heavy chain 2"/>
    <property type="match status" value="1"/>
</dbReference>
<evidence type="ECO:0000313" key="7">
    <source>
        <dbReference type="EMBL" id="PIO63962.1"/>
    </source>
</evidence>
<dbReference type="InterPro" id="IPR042219">
    <property type="entry name" value="AAA_lid_11_sf"/>
</dbReference>
<protein>
    <submittedName>
        <fullName evidence="7">Putative ATP synthase F1, delta subunit</fullName>
    </submittedName>
</protein>
<dbReference type="GO" id="GO:0008569">
    <property type="term" value="F:minus-end-directed microtubule motor activity"/>
    <property type="evidence" value="ECO:0007669"/>
    <property type="project" value="InterPro"/>
</dbReference>
<feature type="domain" description="Dynein heavy chain coiled coil stalk" evidence="3">
    <location>
        <begin position="33"/>
        <end position="213"/>
    </location>
</feature>
<dbReference type="EMBL" id="KZ350361">
    <property type="protein sequence ID" value="PIO63962.1"/>
    <property type="molecule type" value="Genomic_DNA"/>
</dbReference>
<evidence type="ECO:0000259" key="2">
    <source>
        <dbReference type="Pfam" id="PF03028"/>
    </source>
</evidence>
<evidence type="ECO:0000259" key="3">
    <source>
        <dbReference type="Pfam" id="PF12777"/>
    </source>
</evidence>
<dbReference type="Gene3D" id="1.10.8.720">
    <property type="entry name" value="Region D6 of dynein motor"/>
    <property type="match status" value="1"/>
</dbReference>
<evidence type="ECO:0000256" key="1">
    <source>
        <dbReference type="SAM" id="Coils"/>
    </source>
</evidence>
<dbReference type="InterPro" id="IPR004273">
    <property type="entry name" value="Dynein_heavy_D6_P-loop"/>
</dbReference>